<keyword evidence="2" id="KW-1277">Toxin-antitoxin system</keyword>
<dbReference type="AlphaFoldDB" id="A0A147IM71"/>
<evidence type="ECO:0000256" key="7">
    <source>
        <dbReference type="ARBA" id="ARBA00038093"/>
    </source>
</evidence>
<dbReference type="Proteomes" id="UP000074072">
    <property type="component" value="Unassembled WGS sequence"/>
</dbReference>
<dbReference type="GO" id="GO:0016787">
    <property type="term" value="F:hydrolase activity"/>
    <property type="evidence" value="ECO:0007669"/>
    <property type="project" value="UniProtKB-KW"/>
</dbReference>
<keyword evidence="5" id="KW-0378">Hydrolase</keyword>
<dbReference type="InterPro" id="IPR002716">
    <property type="entry name" value="PIN_dom"/>
</dbReference>
<dbReference type="InterPro" id="IPR029060">
    <property type="entry name" value="PIN-like_dom_sf"/>
</dbReference>
<evidence type="ECO:0000259" key="8">
    <source>
        <dbReference type="Pfam" id="PF01850"/>
    </source>
</evidence>
<evidence type="ECO:0000256" key="5">
    <source>
        <dbReference type="ARBA" id="ARBA00022801"/>
    </source>
</evidence>
<dbReference type="Pfam" id="PF01850">
    <property type="entry name" value="PIN"/>
    <property type="match status" value="1"/>
</dbReference>
<dbReference type="Gene3D" id="3.40.50.1010">
    <property type="entry name" value="5'-nuclease"/>
    <property type="match status" value="1"/>
</dbReference>
<proteinExistence type="inferred from homology"/>
<dbReference type="InterPro" id="IPR050556">
    <property type="entry name" value="Type_II_TA_system_RNase"/>
</dbReference>
<accession>A0A147IM71</accession>
<evidence type="ECO:0000313" key="9">
    <source>
        <dbReference type="EMBL" id="KTT96353.1"/>
    </source>
</evidence>
<protein>
    <submittedName>
        <fullName evidence="9">Twitching motility protein PilT</fullName>
    </submittedName>
</protein>
<dbReference type="SUPFAM" id="SSF88723">
    <property type="entry name" value="PIN domain-like"/>
    <property type="match status" value="1"/>
</dbReference>
<dbReference type="GO" id="GO:0046872">
    <property type="term" value="F:metal ion binding"/>
    <property type="evidence" value="ECO:0007669"/>
    <property type="project" value="UniProtKB-KW"/>
</dbReference>
<keyword evidence="4" id="KW-0479">Metal-binding</keyword>
<evidence type="ECO:0000256" key="1">
    <source>
        <dbReference type="ARBA" id="ARBA00001946"/>
    </source>
</evidence>
<comment type="similarity">
    <text evidence="7">Belongs to the PINc/VapC protein family.</text>
</comment>
<feature type="domain" description="PIN" evidence="8">
    <location>
        <begin position="7"/>
        <end position="119"/>
    </location>
</feature>
<dbReference type="EMBL" id="LDTE01000112">
    <property type="protein sequence ID" value="KTT96353.1"/>
    <property type="molecule type" value="Genomic_DNA"/>
</dbReference>
<comment type="caution">
    <text evidence="9">The sequence shown here is derived from an EMBL/GenBank/DDBJ whole genome shotgun (WGS) entry which is preliminary data.</text>
</comment>
<evidence type="ECO:0000256" key="3">
    <source>
        <dbReference type="ARBA" id="ARBA00022722"/>
    </source>
</evidence>
<keyword evidence="6" id="KW-0460">Magnesium</keyword>
<evidence type="ECO:0000256" key="2">
    <source>
        <dbReference type="ARBA" id="ARBA00022649"/>
    </source>
</evidence>
<evidence type="ECO:0000256" key="4">
    <source>
        <dbReference type="ARBA" id="ARBA00022723"/>
    </source>
</evidence>
<dbReference type="GO" id="GO:0004518">
    <property type="term" value="F:nuclease activity"/>
    <property type="evidence" value="ECO:0007669"/>
    <property type="project" value="UniProtKB-KW"/>
</dbReference>
<dbReference type="PATRIC" id="fig|33051.4.peg.550"/>
<name>A0A147IM71_9SPHN</name>
<dbReference type="CDD" id="cd18736">
    <property type="entry name" value="PIN_CcVapC1-like"/>
    <property type="match status" value="1"/>
</dbReference>
<evidence type="ECO:0000256" key="6">
    <source>
        <dbReference type="ARBA" id="ARBA00022842"/>
    </source>
</evidence>
<evidence type="ECO:0000313" key="10">
    <source>
        <dbReference type="Proteomes" id="UP000074072"/>
    </source>
</evidence>
<keyword evidence="3" id="KW-0540">Nuclease</keyword>
<dbReference type="PANTHER" id="PTHR33653:SF1">
    <property type="entry name" value="RIBONUCLEASE VAPC2"/>
    <property type="match status" value="1"/>
</dbReference>
<gene>
    <name evidence="9" type="ORF">SB4_15625</name>
</gene>
<organism evidence="9 10">
    <name type="scientific">Sphingomonas sanguinis</name>
    <dbReference type="NCBI Taxonomy" id="33051"/>
    <lineage>
        <taxon>Bacteria</taxon>
        <taxon>Pseudomonadati</taxon>
        <taxon>Pseudomonadota</taxon>
        <taxon>Alphaproteobacteria</taxon>
        <taxon>Sphingomonadales</taxon>
        <taxon>Sphingomonadaceae</taxon>
        <taxon>Sphingomonas</taxon>
    </lineage>
</organism>
<reference evidence="9 10" key="1">
    <citation type="journal article" date="2016" name="Front. Microbiol.">
        <title>Genomic Resource of Rice Seed Associated Bacteria.</title>
        <authorList>
            <person name="Midha S."/>
            <person name="Bansal K."/>
            <person name="Sharma S."/>
            <person name="Kumar N."/>
            <person name="Patil P.P."/>
            <person name="Chaudhry V."/>
            <person name="Patil P.B."/>
        </authorList>
    </citation>
    <scope>NUCLEOTIDE SEQUENCE [LARGE SCALE GENOMIC DNA]</scope>
    <source>
        <strain evidence="9 10">SB4</strain>
    </source>
</reference>
<dbReference type="PANTHER" id="PTHR33653">
    <property type="entry name" value="RIBONUCLEASE VAPC2"/>
    <property type="match status" value="1"/>
</dbReference>
<comment type="cofactor">
    <cofactor evidence="1">
        <name>Mg(2+)</name>
        <dbReference type="ChEBI" id="CHEBI:18420"/>
    </cofactor>
</comment>
<sequence>MREAVRYLIDTNCCIFLFAGEYPALLQRVAATPVGEIGLSSIVFAELALGVRHGKPPLERQLEQLATQMPILPFDEAAARCYATLPFRRGRFDRLLGAHALSLGSTVITDNEADFADIPGLTIENWTL</sequence>